<dbReference type="SMART" id="SM00320">
    <property type="entry name" value="WD40"/>
    <property type="match status" value="7"/>
</dbReference>
<proteinExistence type="predicted"/>
<dbReference type="PANTHER" id="PTHR14604">
    <property type="entry name" value="WD40 REPEAT PF20"/>
    <property type="match status" value="1"/>
</dbReference>
<evidence type="ECO:0000256" key="5">
    <source>
        <dbReference type="SAM" id="MobiDB-lite"/>
    </source>
</evidence>
<dbReference type="AlphaFoldDB" id="A0A1Y1HQZ5"/>
<dbReference type="OMA" id="VSDDETW"/>
<dbReference type="Pfam" id="PF00400">
    <property type="entry name" value="WD40"/>
    <property type="match status" value="7"/>
</dbReference>
<feature type="repeat" description="WD" evidence="3">
    <location>
        <begin position="416"/>
        <end position="457"/>
    </location>
</feature>
<keyword evidence="2" id="KW-0677">Repeat</keyword>
<dbReference type="CDD" id="cd00200">
    <property type="entry name" value="WD40"/>
    <property type="match status" value="1"/>
</dbReference>
<dbReference type="FunFam" id="2.130.10.10:FF:001313">
    <property type="entry name" value="Predicted protein"/>
    <property type="match status" value="1"/>
</dbReference>
<dbReference type="PROSITE" id="PS50082">
    <property type="entry name" value="WD_REPEATS_2"/>
    <property type="match status" value="6"/>
</dbReference>
<dbReference type="PROSITE" id="PS50294">
    <property type="entry name" value="WD_REPEATS_REGION"/>
    <property type="match status" value="6"/>
</dbReference>
<evidence type="ECO:0000313" key="6">
    <source>
        <dbReference type="EMBL" id="GAQ78248.1"/>
    </source>
</evidence>
<protein>
    <submittedName>
        <fullName evidence="6">WD-40 repeat domain-containing protein</fullName>
    </submittedName>
</protein>
<dbReference type="SUPFAM" id="SSF50978">
    <property type="entry name" value="WD40 repeat-like"/>
    <property type="match status" value="1"/>
</dbReference>
<dbReference type="OrthoDB" id="538223at2759"/>
<evidence type="ECO:0000256" key="2">
    <source>
        <dbReference type="ARBA" id="ARBA00022737"/>
    </source>
</evidence>
<evidence type="ECO:0000313" key="7">
    <source>
        <dbReference type="Proteomes" id="UP000054558"/>
    </source>
</evidence>
<feature type="repeat" description="WD" evidence="3">
    <location>
        <begin position="374"/>
        <end position="415"/>
    </location>
</feature>
<dbReference type="InterPro" id="IPR001680">
    <property type="entry name" value="WD40_rpt"/>
</dbReference>
<dbReference type="InterPro" id="IPR015943">
    <property type="entry name" value="WD40/YVTN_repeat-like_dom_sf"/>
</dbReference>
<feature type="compositionally biased region" description="Low complexity" evidence="5">
    <location>
        <begin position="287"/>
        <end position="297"/>
    </location>
</feature>
<dbReference type="InterPro" id="IPR036322">
    <property type="entry name" value="WD40_repeat_dom_sf"/>
</dbReference>
<feature type="repeat" description="WD" evidence="3">
    <location>
        <begin position="584"/>
        <end position="617"/>
    </location>
</feature>
<evidence type="ECO:0000256" key="1">
    <source>
        <dbReference type="ARBA" id="ARBA00022574"/>
    </source>
</evidence>
<feature type="repeat" description="WD" evidence="3">
    <location>
        <begin position="458"/>
        <end position="499"/>
    </location>
</feature>
<gene>
    <name evidence="6" type="ORF">KFL_000100140</name>
</gene>
<dbReference type="Gene3D" id="2.130.10.10">
    <property type="entry name" value="YVTN repeat-like/Quinoprotein amine dehydrogenase"/>
    <property type="match status" value="2"/>
</dbReference>
<feature type="coiled-coil region" evidence="4">
    <location>
        <begin position="148"/>
        <end position="182"/>
    </location>
</feature>
<dbReference type="Proteomes" id="UP000054558">
    <property type="component" value="Unassembled WGS sequence"/>
</dbReference>
<keyword evidence="1 3" id="KW-0853">WD repeat</keyword>
<dbReference type="EMBL" id="DF236959">
    <property type="protein sequence ID" value="GAQ78248.1"/>
    <property type="molecule type" value="Genomic_DNA"/>
</dbReference>
<name>A0A1Y1HQZ5_KLENI</name>
<evidence type="ECO:0000256" key="3">
    <source>
        <dbReference type="PROSITE-ProRule" id="PRU00221"/>
    </source>
</evidence>
<keyword evidence="7" id="KW-1185">Reference proteome</keyword>
<dbReference type="PROSITE" id="PS00678">
    <property type="entry name" value="WD_REPEATS_1"/>
    <property type="match status" value="3"/>
</dbReference>
<keyword evidence="4" id="KW-0175">Coiled coil</keyword>
<organism evidence="6 7">
    <name type="scientific">Klebsormidium nitens</name>
    <name type="common">Green alga</name>
    <name type="synonym">Ulothrix nitens</name>
    <dbReference type="NCBI Taxonomy" id="105231"/>
    <lineage>
        <taxon>Eukaryota</taxon>
        <taxon>Viridiplantae</taxon>
        <taxon>Streptophyta</taxon>
        <taxon>Klebsormidiophyceae</taxon>
        <taxon>Klebsormidiales</taxon>
        <taxon>Klebsormidiaceae</taxon>
        <taxon>Klebsormidium</taxon>
    </lineage>
</organism>
<accession>A0A1Y1HQZ5</accession>
<feature type="repeat" description="WD" evidence="3">
    <location>
        <begin position="500"/>
        <end position="534"/>
    </location>
</feature>
<dbReference type="InterPro" id="IPR020472">
    <property type="entry name" value="WD40_PAC1"/>
</dbReference>
<dbReference type="STRING" id="105231.A0A1Y1HQZ5"/>
<dbReference type="PRINTS" id="PR00320">
    <property type="entry name" value="GPROTEINBRPT"/>
</dbReference>
<reference evidence="6 7" key="1">
    <citation type="journal article" date="2014" name="Nat. Commun.">
        <title>Klebsormidium flaccidum genome reveals primary factors for plant terrestrial adaptation.</title>
        <authorList>
            <person name="Hori K."/>
            <person name="Maruyama F."/>
            <person name="Fujisawa T."/>
            <person name="Togashi T."/>
            <person name="Yamamoto N."/>
            <person name="Seo M."/>
            <person name="Sato S."/>
            <person name="Yamada T."/>
            <person name="Mori H."/>
            <person name="Tajima N."/>
            <person name="Moriyama T."/>
            <person name="Ikeuchi M."/>
            <person name="Watanabe M."/>
            <person name="Wada H."/>
            <person name="Kobayashi K."/>
            <person name="Saito M."/>
            <person name="Masuda T."/>
            <person name="Sasaki-Sekimoto Y."/>
            <person name="Mashiguchi K."/>
            <person name="Awai K."/>
            <person name="Shimojima M."/>
            <person name="Masuda S."/>
            <person name="Iwai M."/>
            <person name="Nobusawa T."/>
            <person name="Narise T."/>
            <person name="Kondo S."/>
            <person name="Saito H."/>
            <person name="Sato R."/>
            <person name="Murakawa M."/>
            <person name="Ihara Y."/>
            <person name="Oshima-Yamada Y."/>
            <person name="Ohtaka K."/>
            <person name="Satoh M."/>
            <person name="Sonobe K."/>
            <person name="Ishii M."/>
            <person name="Ohtani R."/>
            <person name="Kanamori-Sato M."/>
            <person name="Honoki R."/>
            <person name="Miyazaki D."/>
            <person name="Mochizuki H."/>
            <person name="Umetsu J."/>
            <person name="Higashi K."/>
            <person name="Shibata D."/>
            <person name="Kamiya Y."/>
            <person name="Sato N."/>
            <person name="Nakamura Y."/>
            <person name="Tabata S."/>
            <person name="Ida S."/>
            <person name="Kurokawa K."/>
            <person name="Ohta H."/>
        </authorList>
    </citation>
    <scope>NUCLEOTIDE SEQUENCE [LARGE SCALE GENOMIC DNA]</scope>
    <source>
        <strain evidence="6 7">NIES-2285</strain>
    </source>
</reference>
<feature type="region of interest" description="Disordered" evidence="5">
    <location>
        <begin position="260"/>
        <end position="316"/>
    </location>
</feature>
<evidence type="ECO:0000256" key="4">
    <source>
        <dbReference type="SAM" id="Coils"/>
    </source>
</evidence>
<dbReference type="InterPro" id="IPR050995">
    <property type="entry name" value="WD-F-box_domain-protein"/>
</dbReference>
<dbReference type="InterPro" id="IPR019775">
    <property type="entry name" value="WD40_repeat_CS"/>
</dbReference>
<sequence>MAAHLQKVLAGALTSSLSMLTQTVRSAKWNVALKVAFFADVDADSDDDFKYEEVELEHNDDDESDNDRSEDLEATMRSLQKASIAGSTNGLAPSGPLPAGVTRRPEVIDDFIRNFLVKGGLNKTLETFEMEWYQLSSPAQSSLQQQPVADVYVQNQQLEAQLRAVQKELDNTRAIAEKTRESWDKIRKERDSHRMHHKRVAQEKNKLITDIKRLKAHYAQYEPTLRELKAKYESLMKEKTLTRLERDRLAAKVEALEAMSKSGAPSSAPINDRVASDRSGITPKPSAAAAAKRTTTALKGDAILPPNNRPNPLVERPVERARAKGFKLAKTFKGHHMPVSNLRMHPKKPIVATSSDDATWKLWSLPSGELIMSGDGHKDWVSGIDFHPSGTMLASSSGDCTVKLWSFEQSRCIHTFGDHTQAVWNVAYHDTGDFLSSCSLDHSARLWDLSSMRCRQTFRGHVDSVNETTWQPYTNVLCTASSDKTVSLWDARTSLCLQTFYGHSNSCNHAAFNPKGDTIASVDADGVVKLWDVRMVTERLTINVGPHPANKAAFDPSGEVLAIASEDGSIKCFQAHDSVPICELRGHEDAVQCLVFDNAGKYLVSGGSDHTFRLWSC</sequence>
<dbReference type="PANTHER" id="PTHR14604:SF3">
    <property type="entry name" value="SPERM-ASSOCIATED ANTIGEN 16 PROTEIN"/>
    <property type="match status" value="1"/>
</dbReference>
<feature type="repeat" description="WD" evidence="3">
    <location>
        <begin position="332"/>
        <end position="373"/>
    </location>
</feature>